<dbReference type="EMBL" id="MNPL01020045">
    <property type="protein sequence ID" value="OQR69717.1"/>
    <property type="molecule type" value="Genomic_DNA"/>
</dbReference>
<proteinExistence type="predicted"/>
<sequence length="392" mass="45105">MEGAQEARSDDPDVLEILCDASEFPESEEKLIAWEASDNSVVCDPRRQRNTNVRCLNICRAQWRIHSPPGSPRPSYQCLSPTTSTDRFTVLENNSYLMREMIKSGSSVRTDSHFDSMLLKKLPRYQFMARSREARTLHGSRHSPNLCSTAQDREYQPATSRPFTDVYTRKSVATETGIRYPMTSDDIKFRNSPYDSFARIYRSDSACPSSTGDLVDHVKAVIQQVDPEEPLEVIIEPCRATGGDMRAIADSAANRLLQFEKRFLFSERFVNNVTYLMQIAYKEDELFIPPEDLWTYQRLYSLKRQIWYHLHEVLPQLPVQKLINVLVWRKVFGDNYILCLLKTAFLPTLRRITQDLRSEGPTGVIEAKRMIFVVIGSLPDSFLAEVLSELLK</sequence>
<dbReference type="InParanoid" id="A0A1V9X835"/>
<evidence type="ECO:0000313" key="1">
    <source>
        <dbReference type="EMBL" id="OQR69717.1"/>
    </source>
</evidence>
<gene>
    <name evidence="1" type="ORF">BIW11_12090</name>
</gene>
<evidence type="ECO:0000313" key="2">
    <source>
        <dbReference type="Proteomes" id="UP000192247"/>
    </source>
</evidence>
<keyword evidence="2" id="KW-1185">Reference proteome</keyword>
<organism evidence="1 2">
    <name type="scientific">Tropilaelaps mercedesae</name>
    <dbReference type="NCBI Taxonomy" id="418985"/>
    <lineage>
        <taxon>Eukaryota</taxon>
        <taxon>Metazoa</taxon>
        <taxon>Ecdysozoa</taxon>
        <taxon>Arthropoda</taxon>
        <taxon>Chelicerata</taxon>
        <taxon>Arachnida</taxon>
        <taxon>Acari</taxon>
        <taxon>Parasitiformes</taxon>
        <taxon>Mesostigmata</taxon>
        <taxon>Gamasina</taxon>
        <taxon>Dermanyssoidea</taxon>
        <taxon>Laelapidae</taxon>
        <taxon>Tropilaelaps</taxon>
    </lineage>
</organism>
<comment type="caution">
    <text evidence="1">The sequence shown here is derived from an EMBL/GenBank/DDBJ whole genome shotgun (WGS) entry which is preliminary data.</text>
</comment>
<reference evidence="1 2" key="1">
    <citation type="journal article" date="2017" name="Gigascience">
        <title>Draft genome of the honey bee ectoparasitic mite, Tropilaelaps mercedesae, is shaped by the parasitic life history.</title>
        <authorList>
            <person name="Dong X."/>
            <person name="Armstrong S.D."/>
            <person name="Xia D."/>
            <person name="Makepeace B.L."/>
            <person name="Darby A.C."/>
            <person name="Kadowaki T."/>
        </authorList>
    </citation>
    <scope>NUCLEOTIDE SEQUENCE [LARGE SCALE GENOMIC DNA]</scope>
    <source>
        <strain evidence="1">Wuxi-XJTLU</strain>
    </source>
</reference>
<dbReference type="Proteomes" id="UP000192247">
    <property type="component" value="Unassembled WGS sequence"/>
</dbReference>
<dbReference type="AlphaFoldDB" id="A0A1V9X835"/>
<accession>A0A1V9X835</accession>
<protein>
    <submittedName>
        <fullName evidence="1">Uncharacterized protein</fullName>
    </submittedName>
</protein>
<name>A0A1V9X835_9ACAR</name>